<reference evidence="2 3" key="1">
    <citation type="submission" date="2013-12" db="EMBL/GenBank/DDBJ databases">
        <title>Genome and proteome characterization of Caldibacillus debilis GB1 derived from a cellulolytic aero-tolerant co-culture.</title>
        <authorList>
            <person name="Wushke S.T."/>
            <person name="Zhang X."/>
            <person name="Fristensky B."/>
            <person name="Wilkins J.A."/>
            <person name="Levin D.B."/>
            <person name="Sparling R."/>
        </authorList>
    </citation>
    <scope>NUCLEOTIDE SEQUENCE [LARGE SCALE GENOMIC DNA]</scope>
    <source>
        <strain evidence="2 3">GB1</strain>
    </source>
</reference>
<evidence type="ECO:0000313" key="3">
    <source>
        <dbReference type="Proteomes" id="UP000286235"/>
    </source>
</evidence>
<feature type="compositionally biased region" description="Basic and acidic residues" evidence="1">
    <location>
        <begin position="28"/>
        <end position="39"/>
    </location>
</feature>
<proteinExistence type="predicted"/>
<comment type="caution">
    <text evidence="2">The sequence shown here is derived from an EMBL/GenBank/DDBJ whole genome shotgun (WGS) entry which is preliminary data.</text>
</comment>
<dbReference type="EMBL" id="AZRV01000046">
    <property type="protein sequence ID" value="RKO61157.1"/>
    <property type="molecule type" value="Genomic_DNA"/>
</dbReference>
<accession>A0A420VC03</accession>
<feature type="region of interest" description="Disordered" evidence="1">
    <location>
        <begin position="1"/>
        <end position="39"/>
    </location>
</feature>
<feature type="compositionally biased region" description="Basic and acidic residues" evidence="1">
    <location>
        <begin position="8"/>
        <end position="18"/>
    </location>
</feature>
<organism evidence="2 3">
    <name type="scientific">Caldibacillus debilis GB1</name>
    <dbReference type="NCBI Taxonomy" id="1339248"/>
    <lineage>
        <taxon>Bacteria</taxon>
        <taxon>Bacillati</taxon>
        <taxon>Bacillota</taxon>
        <taxon>Bacilli</taxon>
        <taxon>Bacillales</taxon>
        <taxon>Bacillaceae</taxon>
        <taxon>Caldibacillus</taxon>
    </lineage>
</organism>
<gene>
    <name evidence="2" type="ORF">Cdeb_01780</name>
</gene>
<evidence type="ECO:0000313" key="2">
    <source>
        <dbReference type="EMBL" id="RKO61157.1"/>
    </source>
</evidence>
<evidence type="ECO:0000256" key="1">
    <source>
        <dbReference type="SAM" id="MobiDB-lite"/>
    </source>
</evidence>
<dbReference type="AlphaFoldDB" id="A0A420VC03"/>
<sequence>MNLFLPKRAGDGKEDIGKTDAFLQKPGIRNDSDGKRWVS</sequence>
<keyword evidence="3" id="KW-1185">Reference proteome</keyword>
<name>A0A420VC03_9BACI</name>
<dbReference type="Proteomes" id="UP000286235">
    <property type="component" value="Unassembled WGS sequence"/>
</dbReference>
<protein>
    <submittedName>
        <fullName evidence="2">Uncharacterized protein</fullName>
    </submittedName>
</protein>